<evidence type="ECO:0000259" key="1">
    <source>
        <dbReference type="Pfam" id="PF00149"/>
    </source>
</evidence>
<comment type="caution">
    <text evidence="2">The sequence shown here is derived from an EMBL/GenBank/DDBJ whole genome shotgun (WGS) entry which is preliminary data.</text>
</comment>
<dbReference type="Gene3D" id="3.60.21.10">
    <property type="match status" value="1"/>
</dbReference>
<sequence length="322" mass="36060">MVKRVTICVGDIHGHLGRLQKLWGNLELKLGAEAFGDATVIFLGDYNDRGSDTKGVLDFLVSLPRRYPQQRHVFLCGNHDFAFAAFLGVLPAPPSADIDYPSTWDEFQPHEKREGWWSGPGQEDIHLQGRRWAGKITVEYNTTRGENYKGSIYDARPTFESYGVAHGDRAGLIAAVPDDHKEFLRNLAWVHEQEGEETGDPETSYSKLIAVHAGLESKSVDTQMQMLQTKDAQHPRIEPLAGRKNVWNTPPELAAQNVLVVSGHHGKLHFESNRLIIDESGGFDHRPIAAMILPARELVRDTDDLLESKLQEPQLQPILVAH</sequence>
<dbReference type="SUPFAM" id="SSF56300">
    <property type="entry name" value="Metallo-dependent phosphatases"/>
    <property type="match status" value="1"/>
</dbReference>
<evidence type="ECO:0000313" key="2">
    <source>
        <dbReference type="EMBL" id="KAG0581466.1"/>
    </source>
</evidence>
<feature type="domain" description="Calcineurin-like phosphoesterase" evidence="1">
    <location>
        <begin position="7"/>
        <end position="87"/>
    </location>
</feature>
<keyword evidence="3" id="KW-1185">Reference proteome</keyword>
<dbReference type="PANTHER" id="PTHR47474:SF1">
    <property type="entry name" value="TYROSINE-PROTEIN PHOSPHATASE RLPH2"/>
    <property type="match status" value="1"/>
</dbReference>
<dbReference type="InterPro" id="IPR029052">
    <property type="entry name" value="Metallo-depent_PP-like"/>
</dbReference>
<dbReference type="AlphaFoldDB" id="A0A8T0IF13"/>
<dbReference type="InterPro" id="IPR004843">
    <property type="entry name" value="Calcineurin-like_PHP"/>
</dbReference>
<protein>
    <recommendedName>
        <fullName evidence="1">Calcineurin-like phosphoesterase domain-containing protein</fullName>
    </recommendedName>
</protein>
<gene>
    <name evidence="2" type="ORF">KC19_4G254200</name>
</gene>
<proteinExistence type="predicted"/>
<dbReference type="Proteomes" id="UP000822688">
    <property type="component" value="Chromosome 4"/>
</dbReference>
<name>A0A8T0IF13_CERPU</name>
<organism evidence="2 3">
    <name type="scientific">Ceratodon purpureus</name>
    <name type="common">Fire moss</name>
    <name type="synonym">Dicranum purpureum</name>
    <dbReference type="NCBI Taxonomy" id="3225"/>
    <lineage>
        <taxon>Eukaryota</taxon>
        <taxon>Viridiplantae</taxon>
        <taxon>Streptophyta</taxon>
        <taxon>Embryophyta</taxon>
        <taxon>Bryophyta</taxon>
        <taxon>Bryophytina</taxon>
        <taxon>Bryopsida</taxon>
        <taxon>Dicranidae</taxon>
        <taxon>Pseudoditrichales</taxon>
        <taxon>Ditrichaceae</taxon>
        <taxon>Ceratodon</taxon>
    </lineage>
</organism>
<dbReference type="Pfam" id="PF00149">
    <property type="entry name" value="Metallophos"/>
    <property type="match status" value="1"/>
</dbReference>
<dbReference type="EMBL" id="CM026424">
    <property type="protein sequence ID" value="KAG0581466.1"/>
    <property type="molecule type" value="Genomic_DNA"/>
</dbReference>
<reference evidence="2" key="1">
    <citation type="submission" date="2020-06" db="EMBL/GenBank/DDBJ databases">
        <title>WGS assembly of Ceratodon purpureus strain R40.</title>
        <authorList>
            <person name="Carey S.B."/>
            <person name="Jenkins J."/>
            <person name="Shu S."/>
            <person name="Lovell J.T."/>
            <person name="Sreedasyam A."/>
            <person name="Maumus F."/>
            <person name="Tiley G.P."/>
            <person name="Fernandez-Pozo N."/>
            <person name="Barry K."/>
            <person name="Chen C."/>
            <person name="Wang M."/>
            <person name="Lipzen A."/>
            <person name="Daum C."/>
            <person name="Saski C.A."/>
            <person name="Payton A.C."/>
            <person name="Mcbreen J.C."/>
            <person name="Conrad R.E."/>
            <person name="Kollar L.M."/>
            <person name="Olsson S."/>
            <person name="Huttunen S."/>
            <person name="Landis J.B."/>
            <person name="Wickett N.J."/>
            <person name="Johnson M.G."/>
            <person name="Rensing S.A."/>
            <person name="Grimwood J."/>
            <person name="Schmutz J."/>
            <person name="Mcdaniel S.F."/>
        </authorList>
    </citation>
    <scope>NUCLEOTIDE SEQUENCE</scope>
    <source>
        <strain evidence="2">R40</strain>
    </source>
</reference>
<dbReference type="PANTHER" id="PTHR47474">
    <property type="entry name" value="TYROSINE-PROTEIN PHOSPHATASE RLPH2"/>
    <property type="match status" value="1"/>
</dbReference>
<evidence type="ECO:0000313" key="3">
    <source>
        <dbReference type="Proteomes" id="UP000822688"/>
    </source>
</evidence>
<accession>A0A8T0IF13</accession>
<dbReference type="GO" id="GO:0016787">
    <property type="term" value="F:hydrolase activity"/>
    <property type="evidence" value="ECO:0007669"/>
    <property type="project" value="InterPro"/>
</dbReference>